<gene>
    <name evidence="7" type="primary">rsmA</name>
    <name evidence="7" type="synonym">ksgA</name>
    <name evidence="10" type="ORF">SAMN02745885_01702</name>
</gene>
<evidence type="ECO:0000256" key="8">
    <source>
        <dbReference type="PROSITE-ProRule" id="PRU01026"/>
    </source>
</evidence>
<dbReference type="OrthoDB" id="9814755at2"/>
<evidence type="ECO:0000256" key="5">
    <source>
        <dbReference type="ARBA" id="ARBA00022691"/>
    </source>
</evidence>
<keyword evidence="11" id="KW-1185">Reference proteome</keyword>
<evidence type="ECO:0000256" key="7">
    <source>
        <dbReference type="HAMAP-Rule" id="MF_00607"/>
    </source>
</evidence>
<dbReference type="PROSITE" id="PS01131">
    <property type="entry name" value="RRNA_A_DIMETH"/>
    <property type="match status" value="1"/>
</dbReference>
<evidence type="ECO:0000256" key="3">
    <source>
        <dbReference type="ARBA" id="ARBA00022603"/>
    </source>
</evidence>
<feature type="binding site" evidence="7 8">
    <location>
        <position position="100"/>
    </location>
    <ligand>
        <name>S-adenosyl-L-methionine</name>
        <dbReference type="ChEBI" id="CHEBI:59789"/>
    </ligand>
</feature>
<dbReference type="SUPFAM" id="SSF53335">
    <property type="entry name" value="S-adenosyl-L-methionine-dependent methyltransferases"/>
    <property type="match status" value="1"/>
</dbReference>
<dbReference type="InterPro" id="IPR023165">
    <property type="entry name" value="rRNA_Ade_diMease-like_C"/>
</dbReference>
<dbReference type="HAMAP" id="MF_00607">
    <property type="entry name" value="16SrRNA_methyltr_A"/>
    <property type="match status" value="1"/>
</dbReference>
<feature type="domain" description="Ribosomal RNA adenine methylase transferase N-terminal" evidence="9">
    <location>
        <begin position="34"/>
        <end position="209"/>
    </location>
</feature>
<protein>
    <recommendedName>
        <fullName evidence="7">Ribosomal RNA small subunit methyltransferase A</fullName>
        <ecNumber evidence="7">2.1.1.182</ecNumber>
    </recommendedName>
    <alternativeName>
        <fullName evidence="7">16S rRNA (adenine(1518)-N(6)/adenine(1519)-N(6))-dimethyltransferase</fullName>
    </alternativeName>
    <alternativeName>
        <fullName evidence="7">16S rRNA dimethyladenosine transferase</fullName>
    </alternativeName>
    <alternativeName>
        <fullName evidence="7">16S rRNA dimethylase</fullName>
    </alternativeName>
    <alternativeName>
        <fullName evidence="7">S-adenosylmethionine-6-N', N'-adenosyl(rRNA) dimethyltransferase</fullName>
    </alternativeName>
</protein>
<evidence type="ECO:0000256" key="1">
    <source>
        <dbReference type="ARBA" id="ARBA00022490"/>
    </source>
</evidence>
<dbReference type="AlphaFoldDB" id="A0A1T4QK38"/>
<feature type="binding site" evidence="7 8">
    <location>
        <position position="27"/>
    </location>
    <ligand>
        <name>S-adenosyl-L-methionine</name>
        <dbReference type="ChEBI" id="CHEBI:59789"/>
    </ligand>
</feature>
<dbReference type="Proteomes" id="UP000189933">
    <property type="component" value="Unassembled WGS sequence"/>
</dbReference>
<dbReference type="PANTHER" id="PTHR11727:SF7">
    <property type="entry name" value="DIMETHYLADENOSINE TRANSFERASE-RELATED"/>
    <property type="match status" value="1"/>
</dbReference>
<dbReference type="PANTHER" id="PTHR11727">
    <property type="entry name" value="DIMETHYLADENOSINE TRANSFERASE"/>
    <property type="match status" value="1"/>
</dbReference>
<comment type="function">
    <text evidence="7">Specifically dimethylates two adjacent adenosines (A1518 and A1519) in the loop of a conserved hairpin near the 3'-end of 16S rRNA in the 30S particle. May play a critical role in biogenesis of 30S subunits.</text>
</comment>
<comment type="similarity">
    <text evidence="7">Belongs to the class I-like SAM-binding methyltransferase superfamily. rRNA adenine N(6)-methyltransferase family. RsmA subfamily.</text>
</comment>
<feature type="binding site" evidence="7 8">
    <location>
        <position position="54"/>
    </location>
    <ligand>
        <name>S-adenosyl-L-methionine</name>
        <dbReference type="ChEBI" id="CHEBI:59789"/>
    </ligand>
</feature>
<dbReference type="GO" id="GO:0003723">
    <property type="term" value="F:RNA binding"/>
    <property type="evidence" value="ECO:0007669"/>
    <property type="project" value="UniProtKB-UniRule"/>
</dbReference>
<name>A0A1T4QK38_9FIRM</name>
<feature type="binding site" evidence="7 8">
    <location>
        <position position="75"/>
    </location>
    <ligand>
        <name>S-adenosyl-L-methionine</name>
        <dbReference type="ChEBI" id="CHEBI:59789"/>
    </ligand>
</feature>
<keyword evidence="3 7" id="KW-0489">Methyltransferase</keyword>
<sequence length="291" mass="32725">MKIATPARTRAILNQYQLRAKKKLGQNFLISERVTSAIVRAIDLQPDDVVVEIGPGIGSLTEELLQKAGQVVAIELDRELIPVLQDLFRDYSNLKLVNQDVLKVNLDQLVQEQTGATRYKLAANLPYYITTPILMHLLENRYRISEMALMVQKEVAERICAQPGGKEYGAITVAVQYYCQARIFVQVPATSFIPTPEVESAVIHLKKHNQPPVDPGDEKIFFRVVKAAFAQRRKTLLNTLSKAGFNLTREEWLQLLESCQIEPGRRGETLSLEEFARISRELSVNPALTGA</sequence>
<dbReference type="Gene3D" id="3.40.50.150">
    <property type="entry name" value="Vaccinia Virus protein VP39"/>
    <property type="match status" value="1"/>
</dbReference>
<evidence type="ECO:0000256" key="4">
    <source>
        <dbReference type="ARBA" id="ARBA00022679"/>
    </source>
</evidence>
<keyword evidence="6 7" id="KW-0694">RNA-binding</keyword>
<evidence type="ECO:0000259" key="9">
    <source>
        <dbReference type="SMART" id="SM00650"/>
    </source>
</evidence>
<dbReference type="EC" id="2.1.1.182" evidence="7"/>
<dbReference type="EMBL" id="FUXM01000019">
    <property type="protein sequence ID" value="SKA04163.1"/>
    <property type="molecule type" value="Genomic_DNA"/>
</dbReference>
<reference evidence="11" key="1">
    <citation type="submission" date="2017-02" db="EMBL/GenBank/DDBJ databases">
        <authorList>
            <person name="Varghese N."/>
            <person name="Submissions S."/>
        </authorList>
    </citation>
    <scope>NUCLEOTIDE SEQUENCE [LARGE SCALE GENOMIC DNA]</scope>
    <source>
        <strain evidence="11">DSM 16521</strain>
    </source>
</reference>
<evidence type="ECO:0000256" key="2">
    <source>
        <dbReference type="ARBA" id="ARBA00022552"/>
    </source>
</evidence>
<accession>A0A1T4QK38</accession>
<keyword evidence="5 7" id="KW-0949">S-adenosyl-L-methionine</keyword>
<dbReference type="NCBIfam" id="TIGR00755">
    <property type="entry name" value="ksgA"/>
    <property type="match status" value="1"/>
</dbReference>
<dbReference type="GO" id="GO:0005829">
    <property type="term" value="C:cytosol"/>
    <property type="evidence" value="ECO:0007669"/>
    <property type="project" value="TreeGrafter"/>
</dbReference>
<organism evidence="10 11">
    <name type="scientific">Carboxydocella sporoproducens DSM 16521</name>
    <dbReference type="NCBI Taxonomy" id="1121270"/>
    <lineage>
        <taxon>Bacteria</taxon>
        <taxon>Bacillati</taxon>
        <taxon>Bacillota</taxon>
        <taxon>Clostridia</taxon>
        <taxon>Eubacteriales</taxon>
        <taxon>Clostridiales Family XVI. Incertae Sedis</taxon>
        <taxon>Carboxydocella</taxon>
    </lineage>
</organism>
<keyword evidence="2 7" id="KW-0698">rRNA processing</keyword>
<dbReference type="InterPro" id="IPR020598">
    <property type="entry name" value="rRNA_Ade_methylase_Trfase_N"/>
</dbReference>
<dbReference type="InterPro" id="IPR001737">
    <property type="entry name" value="KsgA/Erm"/>
</dbReference>
<dbReference type="Pfam" id="PF00398">
    <property type="entry name" value="RrnaAD"/>
    <property type="match status" value="1"/>
</dbReference>
<dbReference type="Gene3D" id="1.10.8.100">
    <property type="entry name" value="Ribosomal RNA adenine dimethylase-like, domain 2"/>
    <property type="match status" value="1"/>
</dbReference>
<feature type="binding site" evidence="7 8">
    <location>
        <position position="124"/>
    </location>
    <ligand>
        <name>S-adenosyl-L-methionine</name>
        <dbReference type="ChEBI" id="CHEBI:59789"/>
    </ligand>
</feature>
<dbReference type="SMART" id="SM00650">
    <property type="entry name" value="rADc"/>
    <property type="match status" value="1"/>
</dbReference>
<comment type="subcellular location">
    <subcellularLocation>
        <location evidence="7">Cytoplasm</location>
    </subcellularLocation>
</comment>
<evidence type="ECO:0000313" key="11">
    <source>
        <dbReference type="Proteomes" id="UP000189933"/>
    </source>
</evidence>
<dbReference type="GO" id="GO:0052908">
    <property type="term" value="F:16S rRNA (adenine(1518)-N(6)/adenine(1519)-N(6))-dimethyltransferase activity"/>
    <property type="evidence" value="ECO:0007669"/>
    <property type="project" value="UniProtKB-EC"/>
</dbReference>
<dbReference type="InterPro" id="IPR020596">
    <property type="entry name" value="rRNA_Ade_Mease_Trfase_CS"/>
</dbReference>
<dbReference type="PROSITE" id="PS51689">
    <property type="entry name" value="SAM_RNA_A_N6_MT"/>
    <property type="match status" value="1"/>
</dbReference>
<evidence type="ECO:0000313" key="10">
    <source>
        <dbReference type="EMBL" id="SKA04163.1"/>
    </source>
</evidence>
<dbReference type="InterPro" id="IPR029063">
    <property type="entry name" value="SAM-dependent_MTases_sf"/>
</dbReference>
<evidence type="ECO:0000256" key="6">
    <source>
        <dbReference type="ARBA" id="ARBA00022884"/>
    </source>
</evidence>
<dbReference type="RefSeq" id="WP_078665745.1">
    <property type="nucleotide sequence ID" value="NZ_FUXM01000019.1"/>
</dbReference>
<keyword evidence="1 7" id="KW-0963">Cytoplasm</keyword>
<proteinExistence type="inferred from homology"/>
<comment type="catalytic activity">
    <reaction evidence="7">
        <text>adenosine(1518)/adenosine(1519) in 16S rRNA + 4 S-adenosyl-L-methionine = N(6)-dimethyladenosine(1518)/N(6)-dimethyladenosine(1519) in 16S rRNA + 4 S-adenosyl-L-homocysteine + 4 H(+)</text>
        <dbReference type="Rhea" id="RHEA:19609"/>
        <dbReference type="Rhea" id="RHEA-COMP:10232"/>
        <dbReference type="Rhea" id="RHEA-COMP:10233"/>
        <dbReference type="ChEBI" id="CHEBI:15378"/>
        <dbReference type="ChEBI" id="CHEBI:57856"/>
        <dbReference type="ChEBI" id="CHEBI:59789"/>
        <dbReference type="ChEBI" id="CHEBI:74411"/>
        <dbReference type="ChEBI" id="CHEBI:74493"/>
        <dbReference type="EC" id="2.1.1.182"/>
    </reaction>
</comment>
<feature type="binding site" evidence="7 8">
    <location>
        <position position="29"/>
    </location>
    <ligand>
        <name>S-adenosyl-L-methionine</name>
        <dbReference type="ChEBI" id="CHEBI:59789"/>
    </ligand>
</feature>
<keyword evidence="4 7" id="KW-0808">Transferase</keyword>
<dbReference type="FunFam" id="3.40.50.150:FF:000023">
    <property type="entry name" value="Ribosomal RNA small subunit methyltransferase A"/>
    <property type="match status" value="1"/>
</dbReference>
<dbReference type="InterPro" id="IPR011530">
    <property type="entry name" value="rRNA_adenine_dimethylase"/>
</dbReference>